<organism evidence="8 9">
    <name type="scientific">Babesia microti (strain RI)</name>
    <dbReference type="NCBI Taxonomy" id="1133968"/>
    <lineage>
        <taxon>Eukaryota</taxon>
        <taxon>Sar</taxon>
        <taxon>Alveolata</taxon>
        <taxon>Apicomplexa</taxon>
        <taxon>Aconoidasida</taxon>
        <taxon>Piroplasmida</taxon>
        <taxon>Babesiidae</taxon>
        <taxon>Babesia</taxon>
    </lineage>
</organism>
<dbReference type="GO" id="GO:0031124">
    <property type="term" value="P:mRNA 3'-end processing"/>
    <property type="evidence" value="ECO:0007669"/>
    <property type="project" value="InterPro"/>
</dbReference>
<dbReference type="InterPro" id="IPR036322">
    <property type="entry name" value="WD40_repeat_dom_sf"/>
</dbReference>
<dbReference type="GeneID" id="24424738"/>
<dbReference type="OrthoDB" id="71437at2759"/>
<dbReference type="PROSITE" id="PS00678">
    <property type="entry name" value="WD_REPEATS_1"/>
    <property type="match status" value="2"/>
</dbReference>
<evidence type="ECO:0000256" key="6">
    <source>
        <dbReference type="ARBA" id="ARBA00029851"/>
    </source>
</evidence>
<evidence type="ECO:0000256" key="1">
    <source>
        <dbReference type="ARBA" id="ARBA00004123"/>
    </source>
</evidence>
<evidence type="ECO:0000256" key="7">
    <source>
        <dbReference type="PROSITE-ProRule" id="PRU00221"/>
    </source>
</evidence>
<keyword evidence="4" id="KW-0677">Repeat</keyword>
<reference evidence="8 9" key="1">
    <citation type="journal article" date="2012" name="Nucleic Acids Res.">
        <title>Sequencing of the smallest Apicomplexan genome from the human pathogen Babesia microti.</title>
        <authorList>
            <person name="Cornillot E."/>
            <person name="Hadj-Kaddour K."/>
            <person name="Dassouli A."/>
            <person name="Noel B."/>
            <person name="Ranwez V."/>
            <person name="Vacherie B."/>
            <person name="Augagneur Y."/>
            <person name="Bres V."/>
            <person name="Duclos A."/>
            <person name="Randazzo S."/>
            <person name="Carcy B."/>
            <person name="Debierre-Grockiego F."/>
            <person name="Delbecq S."/>
            <person name="Moubri-Menage K."/>
            <person name="Shams-Eldin H."/>
            <person name="Usmani-Brown S."/>
            <person name="Bringaud F."/>
            <person name="Wincker P."/>
            <person name="Vivares C.P."/>
            <person name="Schwarz R.T."/>
            <person name="Schetters T.P."/>
            <person name="Krause P.J."/>
            <person name="Gorenflot A."/>
            <person name="Berry V."/>
            <person name="Barbe V."/>
            <person name="Ben Mamoun C."/>
        </authorList>
    </citation>
    <scope>NUCLEOTIDE SEQUENCE [LARGE SCALE GENOMIC DNA]</scope>
    <source>
        <strain evidence="8 9">RI</strain>
    </source>
</reference>
<keyword evidence="2 7" id="KW-0853">WD repeat</keyword>
<dbReference type="InterPro" id="IPR019775">
    <property type="entry name" value="WD40_repeat_CS"/>
</dbReference>
<sequence>MPVLNEKIPFYETLLRQLKDDNLSNTANSLAAELNVEANNLVKSDHLYSLYSKYGYNQSSEGFNEPSKLNALLESIHGGNYGSDDSCIPDLSEKVLDKQIQQRSQLAQGSPKWLTVWITGEFAMQSACLSSAISSDSRLLAVGGVGGLATVTPLVEETKRSKRKPSPEGGTTVVGHTGNVTALSFHPHKPLLISGGEDNRILLHEISAFGVVQRVNIIKHIREVSIINSLCVHPCGDFVLAGTSSSILRMYDLASGKCYTCANAWGQHEPGGINGVAVTIGGAMIATAGQDGVIKVWDAKSLSPIHSFAQSHRGFGVQNVSFDASQNYILSSGLDGVTRLWDLRKQRQVISVGGRIPRPCIANLAIFLQDQRMIGVASVYQGVPNSAAQFYSELQIHSLLDGSVTLNLSEAHSVYPVWSINTYCDELSLITCSDDGTTRTFRLLEA</sequence>
<feature type="repeat" description="WD" evidence="7">
    <location>
        <begin position="273"/>
        <end position="307"/>
    </location>
</feature>
<keyword evidence="3" id="KW-0507">mRNA processing</keyword>
<dbReference type="GO" id="GO:0005848">
    <property type="term" value="C:mRNA cleavage stimulating factor complex"/>
    <property type="evidence" value="ECO:0007669"/>
    <property type="project" value="InterPro"/>
</dbReference>
<feature type="repeat" description="WD" evidence="7">
    <location>
        <begin position="173"/>
        <end position="214"/>
    </location>
</feature>
<dbReference type="PROSITE" id="PS50082">
    <property type="entry name" value="WD_REPEATS_2"/>
    <property type="match status" value="3"/>
</dbReference>
<dbReference type="InterPro" id="IPR001680">
    <property type="entry name" value="WD40_rpt"/>
</dbReference>
<dbReference type="PROSITE" id="PS50294">
    <property type="entry name" value="WD_REPEATS_REGION"/>
    <property type="match status" value="1"/>
</dbReference>
<dbReference type="SUPFAM" id="SSF50978">
    <property type="entry name" value="WD40 repeat-like"/>
    <property type="match status" value="1"/>
</dbReference>
<evidence type="ECO:0000256" key="4">
    <source>
        <dbReference type="ARBA" id="ARBA00022737"/>
    </source>
</evidence>
<evidence type="ECO:0000313" key="9">
    <source>
        <dbReference type="Proteomes" id="UP000002899"/>
    </source>
</evidence>
<protein>
    <recommendedName>
        <fullName evidence="6">Cleavage stimulation factor 50 kDa subunit</fullName>
    </recommendedName>
</protein>
<dbReference type="AlphaFoldDB" id="A0A1R4AB62"/>
<dbReference type="InterPro" id="IPR015943">
    <property type="entry name" value="WD40/YVTN_repeat-like_dom_sf"/>
</dbReference>
<gene>
    <name evidence="8" type="ORF">BMR1_03g00515</name>
</gene>
<proteinExistence type="predicted"/>
<dbReference type="RefSeq" id="XP_021338430.1">
    <property type="nucleotide sequence ID" value="XM_021481840.1"/>
</dbReference>
<dbReference type="VEuPathDB" id="PiroplasmaDB:BMR1_03g00515"/>
<dbReference type="PANTHER" id="PTHR44133:SF2">
    <property type="entry name" value="CLEAVAGE STIMULATION FACTOR SUBUNIT 1"/>
    <property type="match status" value="1"/>
</dbReference>
<dbReference type="SMART" id="SM00320">
    <property type="entry name" value="WD40"/>
    <property type="match status" value="6"/>
</dbReference>
<dbReference type="GO" id="GO:0003723">
    <property type="term" value="F:RNA binding"/>
    <property type="evidence" value="ECO:0007669"/>
    <property type="project" value="TreeGrafter"/>
</dbReference>
<reference evidence="8 9" key="3">
    <citation type="journal article" date="2016" name="Sci. Rep.">
        <title>Genome-wide diversity and gene expression profiling of Babesia microti isolates identify polymorphic genes that mediate host-pathogen interactions.</title>
        <authorList>
            <person name="Silva J.C."/>
            <person name="Cornillot E."/>
            <person name="McCracken C."/>
            <person name="Usmani-Brown S."/>
            <person name="Dwivedi A."/>
            <person name="Ifeonu O.O."/>
            <person name="Crabtree J."/>
            <person name="Gotia H.T."/>
            <person name="Virji A.Z."/>
            <person name="Reynes C."/>
            <person name="Colinge J."/>
            <person name="Kumar V."/>
            <person name="Lawres L."/>
            <person name="Pazzi J.E."/>
            <person name="Pablo J.V."/>
            <person name="Hung C."/>
            <person name="Brancato J."/>
            <person name="Kumari P."/>
            <person name="Orvis J."/>
            <person name="Tretina K."/>
            <person name="Chibucos M."/>
            <person name="Ott S."/>
            <person name="Sadzewicz L."/>
            <person name="Sengamalay N."/>
            <person name="Shetty A.C."/>
            <person name="Su Q."/>
            <person name="Tallon L."/>
            <person name="Fraser C.M."/>
            <person name="Frutos R."/>
            <person name="Molina D.M."/>
            <person name="Krause P.J."/>
            <person name="Ben Mamoun C."/>
        </authorList>
    </citation>
    <scope>NUCLEOTIDE SEQUENCE [LARGE SCALE GENOMIC DNA]</scope>
    <source>
        <strain evidence="8 9">RI</strain>
    </source>
</reference>
<dbReference type="Gene3D" id="2.130.10.10">
    <property type="entry name" value="YVTN repeat-like/Quinoprotein amine dehydrogenase"/>
    <property type="match status" value="2"/>
</dbReference>
<keyword evidence="9" id="KW-1185">Reference proteome</keyword>
<evidence type="ECO:0000313" key="8">
    <source>
        <dbReference type="EMBL" id="SJK86248.1"/>
    </source>
</evidence>
<dbReference type="KEGG" id="bmic:BMR1_03g00515"/>
<dbReference type="Pfam" id="PF00400">
    <property type="entry name" value="WD40"/>
    <property type="match status" value="4"/>
</dbReference>
<dbReference type="InterPro" id="IPR044633">
    <property type="entry name" value="CstF1-like"/>
</dbReference>
<comment type="subcellular location">
    <subcellularLocation>
        <location evidence="1">Nucleus</location>
    </subcellularLocation>
</comment>
<dbReference type="PANTHER" id="PTHR44133">
    <property type="entry name" value="CLEAVAGE STIMULATION FACTOR SUBUNIT 1"/>
    <property type="match status" value="1"/>
</dbReference>
<dbReference type="Proteomes" id="UP000002899">
    <property type="component" value="Chromosome III"/>
</dbReference>
<evidence type="ECO:0000256" key="3">
    <source>
        <dbReference type="ARBA" id="ARBA00022664"/>
    </source>
</evidence>
<name>A0A1R4AB62_BABMR</name>
<evidence type="ECO:0000256" key="2">
    <source>
        <dbReference type="ARBA" id="ARBA00022574"/>
    </source>
</evidence>
<evidence type="ECO:0000256" key="5">
    <source>
        <dbReference type="ARBA" id="ARBA00023242"/>
    </source>
</evidence>
<feature type="repeat" description="WD" evidence="7">
    <location>
        <begin position="317"/>
        <end position="351"/>
    </location>
</feature>
<dbReference type="EMBL" id="LN871598">
    <property type="protein sequence ID" value="SJK86248.1"/>
    <property type="molecule type" value="Genomic_DNA"/>
</dbReference>
<keyword evidence="5" id="KW-0539">Nucleus</keyword>
<accession>A0A1R4AB62</accession>
<reference evidence="8 9" key="2">
    <citation type="journal article" date="2013" name="PLoS ONE">
        <title>Whole genome mapping and re-organization of the nuclear and mitochondrial genomes of Babesia microti isolates.</title>
        <authorList>
            <person name="Cornillot E."/>
            <person name="Dassouli A."/>
            <person name="Garg A."/>
            <person name="Pachikara N."/>
            <person name="Randazzo S."/>
            <person name="Depoix D."/>
            <person name="Carcy B."/>
            <person name="Delbecq S."/>
            <person name="Frutos R."/>
            <person name="Silva J.C."/>
            <person name="Sutton R."/>
            <person name="Krause P.J."/>
            <person name="Mamoun C.B."/>
        </authorList>
    </citation>
    <scope>NUCLEOTIDE SEQUENCE [LARGE SCALE GENOMIC DNA]</scope>
    <source>
        <strain evidence="8 9">RI</strain>
    </source>
</reference>